<sequence>MRPRKAHTKSRTGCVECRRRHIKCDESRPQCKRCRNSARECAFTTGELKIQLSSYSPHTWGRNGRRGLRGRRPLYQFYSALRIKPHAGIPSR</sequence>
<dbReference type="PROSITE" id="PS00463">
    <property type="entry name" value="ZN2_CY6_FUNGAL_1"/>
    <property type="match status" value="1"/>
</dbReference>
<evidence type="ECO:0000256" key="4">
    <source>
        <dbReference type="ARBA" id="ARBA00023242"/>
    </source>
</evidence>
<dbReference type="GeneID" id="37144256"/>
<dbReference type="RefSeq" id="XP_025492011.1">
    <property type="nucleotide sequence ID" value="XM_025641514.1"/>
</dbReference>
<dbReference type="OrthoDB" id="4937900at2759"/>
<evidence type="ECO:0000259" key="5">
    <source>
        <dbReference type="PROSITE" id="PS50048"/>
    </source>
</evidence>
<dbReference type="PANTHER" id="PTHR47784">
    <property type="entry name" value="STEROL UPTAKE CONTROL PROTEIN 2"/>
    <property type="match status" value="1"/>
</dbReference>
<evidence type="ECO:0000256" key="1">
    <source>
        <dbReference type="ARBA" id="ARBA00023015"/>
    </source>
</evidence>
<keyword evidence="7" id="KW-1185">Reference proteome</keyword>
<dbReference type="STRING" id="1448315.A0A319CDN1"/>
<dbReference type="InterPro" id="IPR053157">
    <property type="entry name" value="Sterol_Uptake_Regulator"/>
</dbReference>
<keyword evidence="2" id="KW-0238">DNA-binding</keyword>
<dbReference type="InterPro" id="IPR036864">
    <property type="entry name" value="Zn2-C6_fun-type_DNA-bd_sf"/>
</dbReference>
<dbReference type="SMART" id="SM00066">
    <property type="entry name" value="GAL4"/>
    <property type="match status" value="1"/>
</dbReference>
<evidence type="ECO:0000256" key="2">
    <source>
        <dbReference type="ARBA" id="ARBA00023125"/>
    </source>
</evidence>
<dbReference type="AlphaFoldDB" id="A0A319CDN1"/>
<accession>A0A319CDN1</accession>
<dbReference type="PANTHER" id="PTHR47784:SF4">
    <property type="entry name" value="ZN(II)2CYS6 TRANSCRIPTION FACTOR (EUROFUNG)"/>
    <property type="match status" value="1"/>
</dbReference>
<dbReference type="GO" id="GO:0003677">
    <property type="term" value="F:DNA binding"/>
    <property type="evidence" value="ECO:0007669"/>
    <property type="project" value="UniProtKB-KW"/>
</dbReference>
<feature type="domain" description="Zn(2)-C6 fungal-type" evidence="5">
    <location>
        <begin position="13"/>
        <end position="43"/>
    </location>
</feature>
<name>A0A319CDN1_9EURO</name>
<evidence type="ECO:0000313" key="6">
    <source>
        <dbReference type="EMBL" id="PYH81811.1"/>
    </source>
</evidence>
<dbReference type="CDD" id="cd00067">
    <property type="entry name" value="GAL4"/>
    <property type="match status" value="1"/>
</dbReference>
<dbReference type="SUPFAM" id="SSF57701">
    <property type="entry name" value="Zn2/Cys6 DNA-binding domain"/>
    <property type="match status" value="1"/>
</dbReference>
<dbReference type="GO" id="GO:0001228">
    <property type="term" value="F:DNA-binding transcription activator activity, RNA polymerase II-specific"/>
    <property type="evidence" value="ECO:0007669"/>
    <property type="project" value="TreeGrafter"/>
</dbReference>
<protein>
    <recommendedName>
        <fullName evidence="5">Zn(2)-C6 fungal-type domain-containing protein</fullName>
    </recommendedName>
</protein>
<organism evidence="6 7">
    <name type="scientific">Aspergillus uvarum CBS 121591</name>
    <dbReference type="NCBI Taxonomy" id="1448315"/>
    <lineage>
        <taxon>Eukaryota</taxon>
        <taxon>Fungi</taxon>
        <taxon>Dikarya</taxon>
        <taxon>Ascomycota</taxon>
        <taxon>Pezizomycotina</taxon>
        <taxon>Eurotiomycetes</taxon>
        <taxon>Eurotiomycetidae</taxon>
        <taxon>Eurotiales</taxon>
        <taxon>Aspergillaceae</taxon>
        <taxon>Aspergillus</taxon>
        <taxon>Aspergillus subgen. Circumdati</taxon>
    </lineage>
</organism>
<gene>
    <name evidence="6" type="ORF">BO82DRAFT_74916</name>
</gene>
<dbReference type="EMBL" id="KZ821699">
    <property type="protein sequence ID" value="PYH81811.1"/>
    <property type="molecule type" value="Genomic_DNA"/>
</dbReference>
<dbReference type="GO" id="GO:0008270">
    <property type="term" value="F:zinc ion binding"/>
    <property type="evidence" value="ECO:0007669"/>
    <property type="project" value="InterPro"/>
</dbReference>
<dbReference type="InterPro" id="IPR001138">
    <property type="entry name" value="Zn2Cys6_DnaBD"/>
</dbReference>
<dbReference type="VEuPathDB" id="FungiDB:BO82DRAFT_74916"/>
<keyword evidence="3" id="KW-0804">Transcription</keyword>
<dbReference type="PROSITE" id="PS50048">
    <property type="entry name" value="ZN2_CY6_FUNGAL_2"/>
    <property type="match status" value="1"/>
</dbReference>
<dbReference type="Gene3D" id="4.10.240.10">
    <property type="entry name" value="Zn(2)-C6 fungal-type DNA-binding domain"/>
    <property type="match status" value="1"/>
</dbReference>
<keyword evidence="4" id="KW-0539">Nucleus</keyword>
<evidence type="ECO:0000313" key="7">
    <source>
        <dbReference type="Proteomes" id="UP000248340"/>
    </source>
</evidence>
<dbReference type="Proteomes" id="UP000248340">
    <property type="component" value="Unassembled WGS sequence"/>
</dbReference>
<proteinExistence type="predicted"/>
<evidence type="ECO:0000256" key="3">
    <source>
        <dbReference type="ARBA" id="ARBA00023163"/>
    </source>
</evidence>
<keyword evidence="1" id="KW-0805">Transcription regulation</keyword>
<dbReference type="Pfam" id="PF00172">
    <property type="entry name" value="Zn_clus"/>
    <property type="match status" value="1"/>
</dbReference>
<reference evidence="6 7" key="1">
    <citation type="submission" date="2016-12" db="EMBL/GenBank/DDBJ databases">
        <title>The genomes of Aspergillus section Nigri reveals drivers in fungal speciation.</title>
        <authorList>
            <consortium name="DOE Joint Genome Institute"/>
            <person name="Vesth T.C."/>
            <person name="Nybo J."/>
            <person name="Theobald S."/>
            <person name="Brandl J."/>
            <person name="Frisvad J.C."/>
            <person name="Nielsen K.F."/>
            <person name="Lyhne E.K."/>
            <person name="Kogle M.E."/>
            <person name="Kuo A."/>
            <person name="Riley R."/>
            <person name="Clum A."/>
            <person name="Nolan M."/>
            <person name="Lipzen A."/>
            <person name="Salamov A."/>
            <person name="Henrissat B."/>
            <person name="Wiebenga A."/>
            <person name="De Vries R.P."/>
            <person name="Grigoriev I.V."/>
            <person name="Mortensen U.H."/>
            <person name="Andersen M.R."/>
            <person name="Baker S.E."/>
        </authorList>
    </citation>
    <scope>NUCLEOTIDE SEQUENCE [LARGE SCALE GENOMIC DNA]</scope>
    <source>
        <strain evidence="6 7">CBS 121591</strain>
    </source>
</reference>